<dbReference type="SUPFAM" id="SSF48452">
    <property type="entry name" value="TPR-like"/>
    <property type="match status" value="1"/>
</dbReference>
<dbReference type="Gene3D" id="1.25.40.10">
    <property type="entry name" value="Tetratricopeptide repeat domain"/>
    <property type="match status" value="1"/>
</dbReference>
<dbReference type="InterPro" id="IPR002110">
    <property type="entry name" value="Ankyrin_rpt"/>
</dbReference>
<dbReference type="EMBL" id="QEFC01004181">
    <property type="protein sequence ID" value="KAE9445417.1"/>
    <property type="molecule type" value="Genomic_DNA"/>
</dbReference>
<organism evidence="2">
    <name type="scientific">Rhododendron williamsianum</name>
    <dbReference type="NCBI Taxonomy" id="262921"/>
    <lineage>
        <taxon>Eukaryota</taxon>
        <taxon>Viridiplantae</taxon>
        <taxon>Streptophyta</taxon>
        <taxon>Embryophyta</taxon>
        <taxon>Tracheophyta</taxon>
        <taxon>Spermatophyta</taxon>
        <taxon>Magnoliopsida</taxon>
        <taxon>eudicotyledons</taxon>
        <taxon>Gunneridae</taxon>
        <taxon>Pentapetalae</taxon>
        <taxon>asterids</taxon>
        <taxon>Ericales</taxon>
        <taxon>Ericaceae</taxon>
        <taxon>Ericoideae</taxon>
        <taxon>Rhodoreae</taxon>
        <taxon>Rhododendron</taxon>
    </lineage>
</organism>
<dbReference type="Gene3D" id="1.25.40.20">
    <property type="entry name" value="Ankyrin repeat-containing domain"/>
    <property type="match status" value="1"/>
</dbReference>
<accession>A0A6A4KQJ7</accession>
<sequence length="384" mass="42563">MRSCLGNLCGCVSISESSVGIEEQFAVFNRELDPGVHCSPWCLGRRVKARLFLGERAEELTTGIRTQAAKDYGLEVSHISWKFRREFNSVTRPEEEKFSCYGADVSNTGIRCHLNMLLENPSSHNDLLIAISHRDIGKVKGLLEDGVDANVAQNGLTPLLVSILISEFECTCLLLQHGADANGSALEVYPLGVAAIEGNNKVIQLLVDHQADPNVPTYVLRVYPLRVKALFGRTFCWEKLTETQKALCDINSCLEIDPQSAVFLQRKAELLLVAKEFVTAQSSFLSAIEAEPTNMERMKEYEEFTATLGEAVRLQALTARVELLWVTISGHVVQKLLHALTGVIASPGGYGSRVIRVEATLWLSLRNTFGLIWKPSLDRSKFLN</sequence>
<protein>
    <submittedName>
        <fullName evidence="2">Uncharacterized protein</fullName>
    </submittedName>
</protein>
<dbReference type="PANTHER" id="PTHR46224:SF64">
    <property type="entry name" value="IQ MOTIF AND ANKYRIN REPEAT DOMAIN-CONTAINING PROTEIN 1"/>
    <property type="match status" value="1"/>
</dbReference>
<dbReference type="OrthoDB" id="667534at2759"/>
<dbReference type="InterPro" id="IPR051616">
    <property type="entry name" value="Cul2-RING_E3_ligase_SR"/>
</dbReference>
<dbReference type="AlphaFoldDB" id="A0A6A4KQJ7"/>
<reference evidence="2" key="1">
    <citation type="journal article" date="2019" name="Genome Biol. Evol.">
        <title>The Rhododendron genome and chromosomal organization provide insight into shared whole-genome duplications across the heath family (Ericaceae).</title>
        <authorList>
            <person name="Soza V.L."/>
            <person name="Lindsley D."/>
            <person name="Waalkes A."/>
            <person name="Ramage E."/>
            <person name="Patwardhan R.P."/>
            <person name="Burton J.N."/>
            <person name="Adey A."/>
            <person name="Kumar A."/>
            <person name="Qiu R."/>
            <person name="Shendure J."/>
            <person name="Hall B."/>
        </authorList>
    </citation>
    <scope>NUCLEOTIDE SEQUENCE</scope>
    <source>
        <strain evidence="2">RSF 1966-606</strain>
    </source>
</reference>
<dbReference type="InterPro" id="IPR036770">
    <property type="entry name" value="Ankyrin_rpt-contain_sf"/>
</dbReference>
<dbReference type="SUPFAM" id="SSF48403">
    <property type="entry name" value="Ankyrin repeat"/>
    <property type="match status" value="1"/>
</dbReference>
<dbReference type="SMART" id="SM00248">
    <property type="entry name" value="ANK"/>
    <property type="match status" value="3"/>
</dbReference>
<evidence type="ECO:0000313" key="2">
    <source>
        <dbReference type="EMBL" id="KAE9445417.1"/>
    </source>
</evidence>
<dbReference type="PROSITE" id="PS50297">
    <property type="entry name" value="ANK_REP_REGION"/>
    <property type="match status" value="1"/>
</dbReference>
<dbReference type="PROSITE" id="PS50088">
    <property type="entry name" value="ANK_REPEAT"/>
    <property type="match status" value="1"/>
</dbReference>
<comment type="caution">
    <text evidence="2">The sequence shown here is derived from an EMBL/GenBank/DDBJ whole genome shotgun (WGS) entry which is preliminary data.</text>
</comment>
<keyword evidence="1" id="KW-0040">ANK repeat</keyword>
<dbReference type="InterPro" id="IPR011990">
    <property type="entry name" value="TPR-like_helical_dom_sf"/>
</dbReference>
<feature type="repeat" description="ANK" evidence="1">
    <location>
        <begin position="154"/>
        <end position="182"/>
    </location>
</feature>
<dbReference type="Pfam" id="PF12796">
    <property type="entry name" value="Ank_2"/>
    <property type="match status" value="1"/>
</dbReference>
<dbReference type="PANTHER" id="PTHR46224">
    <property type="entry name" value="ANKYRIN REPEAT FAMILY PROTEIN"/>
    <property type="match status" value="1"/>
</dbReference>
<name>A0A6A4KQJ7_9ERIC</name>
<proteinExistence type="predicted"/>
<evidence type="ECO:0000256" key="1">
    <source>
        <dbReference type="PROSITE-ProRule" id="PRU00023"/>
    </source>
</evidence>
<feature type="non-terminal residue" evidence="2">
    <location>
        <position position="1"/>
    </location>
</feature>
<gene>
    <name evidence="2" type="ORF">C3L33_22685</name>
</gene>